<feature type="chain" id="PRO_5022238618" evidence="1">
    <location>
        <begin position="18"/>
        <end position="242"/>
    </location>
</feature>
<evidence type="ECO:0000256" key="1">
    <source>
        <dbReference type="SAM" id="SignalP"/>
    </source>
</evidence>
<comment type="caution">
    <text evidence="3">The sequence shown here is derived from an EMBL/GenBank/DDBJ whole genome shotgun (WGS) entry which is preliminary data.</text>
</comment>
<evidence type="ECO:0000313" key="3">
    <source>
        <dbReference type="EMBL" id="TWI00971.1"/>
    </source>
</evidence>
<dbReference type="SUPFAM" id="SSF52317">
    <property type="entry name" value="Class I glutamine amidotransferase-like"/>
    <property type="match status" value="1"/>
</dbReference>
<dbReference type="Gene3D" id="3.40.50.880">
    <property type="match status" value="1"/>
</dbReference>
<dbReference type="GO" id="GO:0016740">
    <property type="term" value="F:transferase activity"/>
    <property type="evidence" value="ECO:0007669"/>
    <property type="project" value="UniProtKB-KW"/>
</dbReference>
<feature type="signal peptide" evidence="1">
    <location>
        <begin position="1"/>
        <end position="17"/>
    </location>
</feature>
<sequence>MKYILALLLFLCLTATAAAPADDPARMLVFTKTGGFRHDSIPVAVDILRMLGAGLGWQVDHGEDSTAFSPRNLARYRVVVFANTTGDVLDETQQAALREYIERGGGYVGIHSAADTEYDWPWYESLVGAWFRSHPPGLQKTRLSFAQDGIATHGREWQVTDELYNYRSNPRPRVRVVATIDERGYTGGTMGADHPIAWCHASGKGRAWYTGLGHRAEIYADETFRRHLLRGLRHAAGSSTDC</sequence>
<dbReference type="InterPro" id="IPR029010">
    <property type="entry name" value="ThuA-like"/>
</dbReference>
<dbReference type="RefSeq" id="WP_144900085.1">
    <property type="nucleotide sequence ID" value="NZ_VLKN01000006.1"/>
</dbReference>
<dbReference type="InterPro" id="IPR029062">
    <property type="entry name" value="Class_I_gatase-like"/>
</dbReference>
<dbReference type="Proteomes" id="UP000315167">
    <property type="component" value="Unassembled WGS sequence"/>
</dbReference>
<keyword evidence="3" id="KW-0808">Transferase</keyword>
<keyword evidence="1" id="KW-0732">Signal</keyword>
<protein>
    <submittedName>
        <fullName evidence="3">Type 1 glutamine amidotransferase</fullName>
    </submittedName>
</protein>
<dbReference type="AlphaFoldDB" id="A0A562L001"/>
<dbReference type="Pfam" id="PF06283">
    <property type="entry name" value="ThuA"/>
    <property type="match status" value="1"/>
</dbReference>
<dbReference type="PANTHER" id="PTHR40469:SF2">
    <property type="entry name" value="GALACTOSE-BINDING DOMAIN-LIKE SUPERFAMILY PROTEIN"/>
    <property type="match status" value="1"/>
</dbReference>
<accession>A0A562L001</accession>
<dbReference type="OrthoDB" id="338827at2"/>
<gene>
    <name evidence="3" type="ORF">IP90_02593</name>
</gene>
<organism evidence="3 4">
    <name type="scientific">Luteimonas cucumeris</name>
    <dbReference type="NCBI Taxonomy" id="985012"/>
    <lineage>
        <taxon>Bacteria</taxon>
        <taxon>Pseudomonadati</taxon>
        <taxon>Pseudomonadota</taxon>
        <taxon>Gammaproteobacteria</taxon>
        <taxon>Lysobacterales</taxon>
        <taxon>Lysobacteraceae</taxon>
        <taxon>Luteimonas</taxon>
    </lineage>
</organism>
<name>A0A562L001_9GAMM</name>
<feature type="domain" description="ThuA-like" evidence="2">
    <location>
        <begin position="26"/>
        <end position="235"/>
    </location>
</feature>
<proteinExistence type="predicted"/>
<dbReference type="EMBL" id="VLKN01000006">
    <property type="protein sequence ID" value="TWI00971.1"/>
    <property type="molecule type" value="Genomic_DNA"/>
</dbReference>
<evidence type="ECO:0000313" key="4">
    <source>
        <dbReference type="Proteomes" id="UP000315167"/>
    </source>
</evidence>
<dbReference type="CDD" id="cd03143">
    <property type="entry name" value="A4_beta-galactosidase_middle_domain"/>
    <property type="match status" value="1"/>
</dbReference>
<evidence type="ECO:0000259" key="2">
    <source>
        <dbReference type="Pfam" id="PF06283"/>
    </source>
</evidence>
<keyword evidence="3" id="KW-0315">Glutamine amidotransferase</keyword>
<dbReference type="PANTHER" id="PTHR40469">
    <property type="entry name" value="SECRETED GLYCOSYL HYDROLASE"/>
    <property type="match status" value="1"/>
</dbReference>
<reference evidence="3 4" key="1">
    <citation type="journal article" date="2015" name="Stand. Genomic Sci.">
        <title>Genomic Encyclopedia of Bacterial and Archaeal Type Strains, Phase III: the genomes of soil and plant-associated and newly described type strains.</title>
        <authorList>
            <person name="Whitman W.B."/>
            <person name="Woyke T."/>
            <person name="Klenk H.P."/>
            <person name="Zhou Y."/>
            <person name="Lilburn T.G."/>
            <person name="Beck B.J."/>
            <person name="De Vos P."/>
            <person name="Vandamme P."/>
            <person name="Eisen J.A."/>
            <person name="Garrity G."/>
            <person name="Hugenholtz P."/>
            <person name="Kyrpides N.C."/>
        </authorList>
    </citation>
    <scope>NUCLEOTIDE SEQUENCE [LARGE SCALE GENOMIC DNA]</scope>
    <source>
        <strain evidence="3 4">CGMCC 1.10821</strain>
    </source>
</reference>
<keyword evidence="4" id="KW-1185">Reference proteome</keyword>